<comment type="caution">
    <text evidence="1">The sequence shown here is derived from an EMBL/GenBank/DDBJ whole genome shotgun (WGS) entry which is preliminary data.</text>
</comment>
<dbReference type="RefSeq" id="WP_406769142.1">
    <property type="nucleotide sequence ID" value="NZ_JBJHZZ010000003.1"/>
</dbReference>
<name>A0ABW8T4L8_9CLOT</name>
<keyword evidence="2" id="KW-1185">Reference proteome</keyword>
<accession>A0ABW8T4L8</accession>
<dbReference type="Proteomes" id="UP001623591">
    <property type="component" value="Unassembled WGS sequence"/>
</dbReference>
<organism evidence="1 2">
    <name type="scientific">Candidatus Clostridium stratigraminis</name>
    <dbReference type="NCBI Taxonomy" id="3381661"/>
    <lineage>
        <taxon>Bacteria</taxon>
        <taxon>Bacillati</taxon>
        <taxon>Bacillota</taxon>
        <taxon>Clostridia</taxon>
        <taxon>Eubacteriales</taxon>
        <taxon>Clostridiaceae</taxon>
        <taxon>Clostridium</taxon>
    </lineage>
</organism>
<gene>
    <name evidence="1" type="ORF">ACJDUG_06770</name>
</gene>
<reference evidence="1 2" key="1">
    <citation type="submission" date="2024-11" db="EMBL/GenBank/DDBJ databases">
        <authorList>
            <person name="Heng Y.C."/>
            <person name="Lim A.C.H."/>
            <person name="Lee J.K.Y."/>
            <person name="Kittelmann S."/>
        </authorList>
    </citation>
    <scope>NUCLEOTIDE SEQUENCE [LARGE SCALE GENOMIC DNA]</scope>
    <source>
        <strain evidence="1 2">WILCCON 0185</strain>
    </source>
</reference>
<evidence type="ECO:0000313" key="2">
    <source>
        <dbReference type="Proteomes" id="UP001623591"/>
    </source>
</evidence>
<sequence length="58" mass="6590">MKYKSKIINNQNKAIENQLNSMTAYGIDGFSITPIPKETIGNKDIEADMKSDKEKLRD</sequence>
<proteinExistence type="predicted"/>
<dbReference type="EMBL" id="JBJHZZ010000003">
    <property type="protein sequence ID" value="MFL0246667.1"/>
    <property type="molecule type" value="Genomic_DNA"/>
</dbReference>
<protein>
    <submittedName>
        <fullName evidence="1">Uncharacterized protein</fullName>
    </submittedName>
</protein>
<evidence type="ECO:0000313" key="1">
    <source>
        <dbReference type="EMBL" id="MFL0246667.1"/>
    </source>
</evidence>